<accession>A0A8J8GIE5</accession>
<dbReference type="EMBL" id="JABUQZ010000001">
    <property type="protein sequence ID" value="NUC74393.1"/>
    <property type="molecule type" value="Genomic_DNA"/>
</dbReference>
<dbReference type="Proteomes" id="UP001016761">
    <property type="component" value="Unassembled WGS sequence"/>
</dbReference>
<keyword evidence="4" id="KW-1185">Reference proteome</keyword>
<name>A0A8J8GIE5_9EURY</name>
<organism evidence="1 3">
    <name type="scientific">Haloterrigena gelatinilytica</name>
    <dbReference type="NCBI Taxonomy" id="2741724"/>
    <lineage>
        <taxon>Archaea</taxon>
        <taxon>Methanobacteriati</taxon>
        <taxon>Methanobacteriota</taxon>
        <taxon>Stenosarchaea group</taxon>
        <taxon>Halobacteria</taxon>
        <taxon>Halobacteriales</taxon>
        <taxon>Natrialbaceae</taxon>
        <taxon>Haloterrigena</taxon>
    </lineage>
</organism>
<dbReference type="AlphaFoldDB" id="A0A8J8GIE5"/>
<dbReference type="RefSeq" id="WP_174682134.1">
    <property type="nucleotide sequence ID" value="NZ_JABUQZ010000001.1"/>
</dbReference>
<evidence type="ECO:0000313" key="2">
    <source>
        <dbReference type="EMBL" id="NUC74393.1"/>
    </source>
</evidence>
<sequence>MNRRALLAAVPSIAFAGCATRLGIADRVEITRKFVRLHPWDDDEPIDAVVRRYDPDEGVAYDDDPHEALADEIDPDEPLVVSDSVADRLAAEYEIVEYRIYACALDGDDCRETTLVREDFNAVEAGDVVDIVSRSSGAGLVNIHERREERD</sequence>
<comment type="caution">
    <text evidence="1">The sequence shown here is derived from an EMBL/GenBank/DDBJ whole genome shotgun (WGS) entry which is preliminary data.</text>
</comment>
<dbReference type="Proteomes" id="UP000728647">
    <property type="component" value="Unassembled WGS sequence"/>
</dbReference>
<evidence type="ECO:0000313" key="1">
    <source>
        <dbReference type="EMBL" id="NUB89775.1"/>
    </source>
</evidence>
<dbReference type="PROSITE" id="PS51257">
    <property type="entry name" value="PROKAR_LIPOPROTEIN"/>
    <property type="match status" value="1"/>
</dbReference>
<dbReference type="EMBL" id="JABURA010000001">
    <property type="protein sequence ID" value="NUB89775.1"/>
    <property type="molecule type" value="Genomic_DNA"/>
</dbReference>
<evidence type="ECO:0000313" key="4">
    <source>
        <dbReference type="Proteomes" id="UP001016761"/>
    </source>
</evidence>
<gene>
    <name evidence="1" type="ORF">HT576_01830</name>
    <name evidence="2" type="ORF">HTZ84_19190</name>
</gene>
<protein>
    <submittedName>
        <fullName evidence="1">Uncharacterized protein</fullName>
    </submittedName>
</protein>
<proteinExistence type="predicted"/>
<reference evidence="1 4" key="1">
    <citation type="submission" date="2020-06" db="EMBL/GenBank/DDBJ databases">
        <title>Haloterrigena sp. nov., an extremely halophilic archaeon isolated from a saline sediment.</title>
        <authorList>
            <person name="Liu B.-B."/>
        </authorList>
    </citation>
    <scope>NUCLEOTIDE SEQUENCE</scope>
    <source>
        <strain evidence="1">SYSU A121-1</strain>
        <strain evidence="2 4">SYSU A558-1</strain>
    </source>
</reference>
<evidence type="ECO:0000313" key="3">
    <source>
        <dbReference type="Proteomes" id="UP000728647"/>
    </source>
</evidence>